<dbReference type="Proteomes" id="UP001178507">
    <property type="component" value="Unassembled WGS sequence"/>
</dbReference>
<feature type="domain" description="Carbamoyltransferase" evidence="3">
    <location>
        <begin position="597"/>
        <end position="836"/>
    </location>
</feature>
<dbReference type="CDD" id="cd24033">
    <property type="entry name" value="ASKHA_NBD_NodU_CmcH-like_N"/>
    <property type="match status" value="1"/>
</dbReference>
<dbReference type="SUPFAM" id="SSF117281">
    <property type="entry name" value="Kelch motif"/>
    <property type="match status" value="1"/>
</dbReference>
<organism evidence="5 6">
    <name type="scientific">Effrenium voratum</name>
    <dbReference type="NCBI Taxonomy" id="2562239"/>
    <lineage>
        <taxon>Eukaryota</taxon>
        <taxon>Sar</taxon>
        <taxon>Alveolata</taxon>
        <taxon>Dinophyceae</taxon>
        <taxon>Suessiales</taxon>
        <taxon>Symbiodiniaceae</taxon>
        <taxon>Effrenium</taxon>
    </lineage>
</organism>
<dbReference type="InterPro" id="IPR006652">
    <property type="entry name" value="Kelch_1"/>
</dbReference>
<dbReference type="InterPro" id="IPR043129">
    <property type="entry name" value="ATPase_NBD"/>
</dbReference>
<dbReference type="InterPro" id="IPR051338">
    <property type="entry name" value="NodU/CmcH_Carbamoyltrnsfr"/>
</dbReference>
<dbReference type="EMBL" id="CAUJNA010001757">
    <property type="protein sequence ID" value="CAJ1388768.1"/>
    <property type="molecule type" value="Genomic_DNA"/>
</dbReference>
<dbReference type="Gene3D" id="2.120.10.80">
    <property type="entry name" value="Kelch-type beta propeller"/>
    <property type="match status" value="1"/>
</dbReference>
<evidence type="ECO:0000259" key="4">
    <source>
        <dbReference type="Pfam" id="PF16861"/>
    </source>
</evidence>
<proteinExistence type="inferred from homology"/>
<evidence type="ECO:0000313" key="5">
    <source>
        <dbReference type="EMBL" id="CAJ1388768.1"/>
    </source>
</evidence>
<dbReference type="InterPro" id="IPR031730">
    <property type="entry name" value="Carbam_trans_C"/>
</dbReference>
<name>A0AA36IJ59_9DINO</name>
<comment type="caution">
    <text evidence="5">The sequence shown here is derived from an EMBL/GenBank/DDBJ whole genome shotgun (WGS) entry which is preliminary data.</text>
</comment>
<gene>
    <name evidence="5" type="ORF">EVOR1521_LOCUS14567</name>
</gene>
<dbReference type="PANTHER" id="PTHR34847">
    <property type="entry name" value="NODULATION PROTEIN U"/>
    <property type="match status" value="1"/>
</dbReference>
<reference evidence="5" key="1">
    <citation type="submission" date="2023-08" db="EMBL/GenBank/DDBJ databases">
        <authorList>
            <person name="Chen Y."/>
            <person name="Shah S."/>
            <person name="Dougan E. K."/>
            <person name="Thang M."/>
            <person name="Chan C."/>
        </authorList>
    </citation>
    <scope>NUCLEOTIDE SEQUENCE</scope>
</reference>
<dbReference type="SUPFAM" id="SSF53067">
    <property type="entry name" value="Actin-like ATPase domain"/>
    <property type="match status" value="1"/>
</dbReference>
<evidence type="ECO:0000256" key="2">
    <source>
        <dbReference type="SAM" id="Coils"/>
    </source>
</evidence>
<evidence type="ECO:0000256" key="1">
    <source>
        <dbReference type="ARBA" id="ARBA00006129"/>
    </source>
</evidence>
<accession>A0AA36IJ59</accession>
<dbReference type="Pfam" id="PF01344">
    <property type="entry name" value="Kelch_1"/>
    <property type="match status" value="2"/>
</dbReference>
<dbReference type="AlphaFoldDB" id="A0AA36IJ59"/>
<comment type="similarity">
    <text evidence="1">Belongs to the NodU/CmcH family.</text>
</comment>
<dbReference type="Gene3D" id="2.130.10.80">
    <property type="entry name" value="Galactose oxidase/kelch, beta-propeller"/>
    <property type="match status" value="1"/>
</dbReference>
<dbReference type="InterPro" id="IPR015915">
    <property type="entry name" value="Kelch-typ_b-propeller"/>
</dbReference>
<dbReference type="InterPro" id="IPR038152">
    <property type="entry name" value="Carbam_trans_C_sf"/>
</dbReference>
<dbReference type="Pfam" id="PF16861">
    <property type="entry name" value="Carbam_trans_C"/>
    <property type="match status" value="1"/>
</dbReference>
<dbReference type="InterPro" id="IPR003696">
    <property type="entry name" value="Carbtransf_dom"/>
</dbReference>
<dbReference type="GO" id="GO:0003824">
    <property type="term" value="F:catalytic activity"/>
    <property type="evidence" value="ECO:0007669"/>
    <property type="project" value="InterPro"/>
</dbReference>
<dbReference type="SMART" id="SM00612">
    <property type="entry name" value="Kelch"/>
    <property type="match status" value="5"/>
</dbReference>
<dbReference type="Pfam" id="PF02543">
    <property type="entry name" value="Carbam_trans_N"/>
    <property type="match status" value="1"/>
</dbReference>
<dbReference type="InterPro" id="IPR037293">
    <property type="entry name" value="Gal_Oxidase_central_sf"/>
</dbReference>
<keyword evidence="6" id="KW-1185">Reference proteome</keyword>
<keyword evidence="2" id="KW-0175">Coiled coil</keyword>
<feature type="coiled-coil region" evidence="2">
    <location>
        <begin position="17"/>
        <end position="58"/>
    </location>
</feature>
<sequence>MAATCPESIAAAPFRGRGAMEDSVEKLREALQQHGQEIQRLVAQHAQLQQRLQAVDCKQANKAQVISPAQSPLELADARAEPLSKRSGLALCPAIAEFGNLEERPEREVADCAAVRSLQRCLRPWDCLSSSLQALGFRGCVSLAHSCRSLAGLVGAAGFAFPRWFPGRVLVVGGGSAELFDPAQGAWRAVCGPSCGSKRSGHAAVACRDGRVYVIGGQDGDSVLDSVEEYDIDRNCWRTAPSLQWARWGAAAVELQHEVYVIGGHAADGTLHCERLARLPSLWATAPPLNQARCQAAAAVLGGDLFVIGGSDGAPCTAERLDVEASRWTIEPLPPQVPVRVAATMAWSHSQGLVSIGGTAQTPTAVTRTECGRGAFWRGRLSLTLQGFGQAGWVQLPSWRIPRFHPATAVSDEGEIYIMGGRHNKEACAFAEVWAPEAKCWRAASFANASALACAWENYQRKAKRVGHWSPRSKLAVADGFGFQEAFSELPSTGSAIALYAAHDSSIAISLDGRILCVLELERLFGVRYFWPPLEASRGIWLQALHAVRQRCSCESLPASFDYGAVVLFSGDPFTDRLEYSRLPLIVQEVFAVRQWRLVDHHEAHARMGFYSSPFTSAMVVSYDGGGNDGVFNVYLGQGKRLFRLGKLGVDMGVRYKTLGAMMTEISTRRVDWGCKNFISMAGEDLSPKTLLDMGKLDFSLIDDLTWAGKLMAYAALGSSQAHLEELVAWYYRSPEGAHRMPAGLVRACCESLEGQRAVAVAAQAQFESYALHLVRELLGELSDLGLSQPEGLVLTGGCALNVLANQRIEDFLDALEQPMALYVPAAPNDSGLTVGGVWSMVPPQGRQGSQALQYVGFKLWDEDGLEAAAAAWGAVPLSSVGGVDYLAQLLVRPERPVVAVVRGRQEFGPRALGHRSLLAVPDSLEMKDRMNRLKARQWFRPVAPMIAEEALPEVFGRPARSPYMSMAPRVREEVLGKFPALAHLDGTARHQSVSQQDEPWLHSLLTAVGKHIGLAVLLNTSFNSKGKPIANSVKECLEMLTQLGDLDFVLIEDWLFAKPS</sequence>
<dbReference type="PANTHER" id="PTHR34847:SF1">
    <property type="entry name" value="NODULATION PROTEIN U"/>
    <property type="match status" value="1"/>
</dbReference>
<feature type="domain" description="Carbamoyltransferase C-terminal" evidence="4">
    <location>
        <begin position="896"/>
        <end position="1059"/>
    </location>
</feature>
<dbReference type="Gene3D" id="3.30.420.40">
    <property type="match status" value="1"/>
</dbReference>
<evidence type="ECO:0000313" key="6">
    <source>
        <dbReference type="Proteomes" id="UP001178507"/>
    </source>
</evidence>
<evidence type="ECO:0000259" key="3">
    <source>
        <dbReference type="Pfam" id="PF02543"/>
    </source>
</evidence>
<protein>
    <submittedName>
        <fullName evidence="5">Uncharacterized protein</fullName>
    </submittedName>
</protein>
<dbReference type="Gene3D" id="3.90.870.20">
    <property type="entry name" value="Carbamoyltransferase, C-terminal domain"/>
    <property type="match status" value="1"/>
</dbReference>